<proteinExistence type="predicted"/>
<dbReference type="Gene3D" id="3.40.50.300">
    <property type="entry name" value="P-loop containing nucleotide triphosphate hydrolases"/>
    <property type="match status" value="1"/>
</dbReference>
<comment type="caution">
    <text evidence="2">The sequence shown here is derived from an EMBL/GenBank/DDBJ whole genome shotgun (WGS) entry which is preliminary data.</text>
</comment>
<dbReference type="SUPFAM" id="SSF56112">
    <property type="entry name" value="Protein kinase-like (PK-like)"/>
    <property type="match status" value="1"/>
</dbReference>
<dbReference type="Proteomes" id="UP000217771">
    <property type="component" value="Unassembled WGS sequence"/>
</dbReference>
<organism evidence="2 3">
    <name type="scientific">Halomonas salipaludis</name>
    <dbReference type="NCBI Taxonomy" id="2032625"/>
    <lineage>
        <taxon>Bacteria</taxon>
        <taxon>Pseudomonadati</taxon>
        <taxon>Pseudomonadota</taxon>
        <taxon>Gammaproteobacteria</taxon>
        <taxon>Oceanospirillales</taxon>
        <taxon>Halomonadaceae</taxon>
        <taxon>Halomonas</taxon>
    </lineage>
</organism>
<dbReference type="Pfam" id="PF01636">
    <property type="entry name" value="APH"/>
    <property type="match status" value="1"/>
</dbReference>
<dbReference type="InterPro" id="IPR027417">
    <property type="entry name" value="P-loop_NTPase"/>
</dbReference>
<dbReference type="PANTHER" id="PTHR43883:SF1">
    <property type="entry name" value="GLUCONOKINASE"/>
    <property type="match status" value="1"/>
</dbReference>
<dbReference type="AlphaFoldDB" id="A0A2A2EY17"/>
<dbReference type="SUPFAM" id="SSF52540">
    <property type="entry name" value="P-loop containing nucleoside triphosphate hydrolases"/>
    <property type="match status" value="1"/>
</dbReference>
<evidence type="ECO:0000313" key="2">
    <source>
        <dbReference type="EMBL" id="PAU77364.1"/>
    </source>
</evidence>
<protein>
    <recommendedName>
        <fullName evidence="1">Aminoglycoside phosphotransferase domain-containing protein</fullName>
    </recommendedName>
</protein>
<dbReference type="RefSeq" id="WP_095620531.1">
    <property type="nucleotide sequence ID" value="NZ_NSKB01000003.1"/>
</dbReference>
<dbReference type="InterPro" id="IPR011009">
    <property type="entry name" value="Kinase-like_dom_sf"/>
</dbReference>
<dbReference type="InterPro" id="IPR002575">
    <property type="entry name" value="Aminoglycoside_PTrfase"/>
</dbReference>
<dbReference type="OrthoDB" id="9810277at2"/>
<dbReference type="Gene3D" id="3.90.1200.10">
    <property type="match status" value="1"/>
</dbReference>
<gene>
    <name evidence="2" type="ORF">CK498_08985</name>
</gene>
<dbReference type="Pfam" id="PF13671">
    <property type="entry name" value="AAA_33"/>
    <property type="match status" value="1"/>
</dbReference>
<feature type="domain" description="Aminoglycoside phosphotransferase" evidence="1">
    <location>
        <begin position="61"/>
        <end position="280"/>
    </location>
</feature>
<keyword evidence="3" id="KW-1185">Reference proteome</keyword>
<dbReference type="PANTHER" id="PTHR43883">
    <property type="entry name" value="SLR0207 PROTEIN"/>
    <property type="match status" value="1"/>
</dbReference>
<dbReference type="EMBL" id="NSKB01000003">
    <property type="protein sequence ID" value="PAU77364.1"/>
    <property type="molecule type" value="Genomic_DNA"/>
</dbReference>
<dbReference type="InterPro" id="IPR052732">
    <property type="entry name" value="Cell-binding_unc_protein"/>
</dbReference>
<evidence type="ECO:0000313" key="3">
    <source>
        <dbReference type="Proteomes" id="UP000217771"/>
    </source>
</evidence>
<evidence type="ECO:0000259" key="1">
    <source>
        <dbReference type="Pfam" id="PF01636"/>
    </source>
</evidence>
<accession>A0A2A2EY17</accession>
<reference evidence="2 3" key="1">
    <citation type="submission" date="2017-08" db="EMBL/GenBank/DDBJ databases">
        <title>Halomonas alkalisoli sp. nov., isolated from saline alkaline soil.</title>
        <authorList>
            <person name="Wang D."/>
            <person name="Zhang G."/>
        </authorList>
    </citation>
    <scope>NUCLEOTIDE SEQUENCE [LARGE SCALE GENOMIC DNA]</scope>
    <source>
        <strain evidence="2 3">WRN001</strain>
    </source>
</reference>
<name>A0A2A2EY17_9GAMM</name>
<sequence>MSETLIEALRSPSGYDHPVAAVEVHETHISWILLTGEFAYKIKKPLDFGSFLDFSTLAKRRALCEQEVRLNRRLAPNLYVAAVPISGSPEAPRINDPSAPFEYAVKMRQFSNRLLFSHLQASGELSQELIDDLIDQLVVFHERAAPVAADSLLGSAASTASIMTREFELIRERLDDGDDLASLASLETLANEAFGRLQEVFTARHRDGFVRETHGDIHLGNAVHHEGRALLFDGIEFNDELRWNDVACDLAFLLMDLEARGEEPLARHALNRYLELSGDYGLARVLAYYKLYRALVMAKVSAIRYRQSGDPDEQQQALMECRRYLRLADGYARFRFPYLLIGVGVSGSGKSRFTGEVIRWLGGVRLRSDVERKRLFGFHPQADSRQQGVDIYTPAATQRTYRRLAKLVGLLLESGLPVCIDATCLRRWQRDMLGWEAEGRGLPLLTVSFEADEATLRRRIEKRARRGGDPSEASLAVLERQLASLEPFGDDERRHLIHLDTTADDATETLVSLIQAKVGVLEG</sequence>